<dbReference type="InterPro" id="IPR011545">
    <property type="entry name" value="DEAD/DEAH_box_helicase_dom"/>
</dbReference>
<dbReference type="GO" id="GO:0000724">
    <property type="term" value="P:double-strand break repair via homologous recombination"/>
    <property type="evidence" value="ECO:0007669"/>
    <property type="project" value="TreeGrafter"/>
</dbReference>
<dbReference type="STRING" id="27342.A0A0H2SH83"/>
<dbReference type="SMART" id="SM00490">
    <property type="entry name" value="HELICc"/>
    <property type="match status" value="1"/>
</dbReference>
<dbReference type="AlphaFoldDB" id="A0A0H2SH83"/>
<feature type="domain" description="Helicase ATP-binding" evidence="7">
    <location>
        <begin position="41"/>
        <end position="212"/>
    </location>
</feature>
<evidence type="ECO:0000256" key="3">
    <source>
        <dbReference type="ARBA" id="ARBA00022840"/>
    </source>
</evidence>
<sequence>MSNTPNPTPLNRNIPLLSEIRRKTEATFGKRPCLLQVKVCEALLRGDKNVVCSAATGFGKTLTFFMPLLFREDGIVIIVTALNILGTQNVEQLKAVGINGVSITAKTATKENFQDIKNGKYRVVVVNPEMLMKSRGDFEKLWDDKNFTSKLITVACDEAHCITSWGGFRSQYRELGQLQYYLPHVPFYITSATLSFRILADIEKVLHLRKDNTVYFHRSNDRSNVFLGVRPLNHTAKSFKDLDFLIPKGWKPGDPIPPKFLIFFDNIKECEKAAKHLRRRLPKEYRDKIKWFHATMSEEFREDEVKAMLENEDWGLCVTDSFGMGVDIPDIELIIQWRTTCDMDTLQQRFGRAARSPDKEARAILLVDPKYTDEEKKAKEERKRKRKRKNAKEKSSNKRQRTIGDLEQGNIPQIPPLLEAETQYPTALQPAVNSIPPHAESVANASSFQPLPEHTSNERNESYDSAEESEPEADLDFLGLEVGATVHAFDSGERNGGVDGERIEELTTEQPEPEESSAKTTESGRKVLGQISGKQRTYSVEDDPVMDDFINAGSKDRTGLGCRRVVVRKYTDKGKILVDDSMECHPPHGCSRCQPRPSRLCCDLCNSDQFWAHPVFSNLSAKSTTNSRKKSSTGRSVIQKYEPTMDDIKLRDLLYGWRDRKAEEVLPPAHYTSFGPDIFMTDIILERIIDCAHKDKISTNGDLAKETCWRRTEEYGAEIIAMIRSVRPVVPSTPFTSSPLPAREPFQQIEPQPAFLPGVAGSLAPPKQRRQVQCSVCKRVGHNGVYHY</sequence>
<gene>
    <name evidence="9" type="ORF">SCHPADRAFT_823244</name>
</gene>
<evidence type="ECO:0000256" key="5">
    <source>
        <dbReference type="ARBA" id="ARBA00034808"/>
    </source>
</evidence>
<evidence type="ECO:0000256" key="1">
    <source>
        <dbReference type="ARBA" id="ARBA00005446"/>
    </source>
</evidence>
<dbReference type="Pfam" id="PF00271">
    <property type="entry name" value="Helicase_C"/>
    <property type="match status" value="1"/>
</dbReference>
<dbReference type="GO" id="GO:0009378">
    <property type="term" value="F:four-way junction helicase activity"/>
    <property type="evidence" value="ECO:0007669"/>
    <property type="project" value="TreeGrafter"/>
</dbReference>
<evidence type="ECO:0000313" key="9">
    <source>
        <dbReference type="EMBL" id="KLO16401.1"/>
    </source>
</evidence>
<evidence type="ECO:0000259" key="8">
    <source>
        <dbReference type="PROSITE" id="PS51194"/>
    </source>
</evidence>
<evidence type="ECO:0000259" key="7">
    <source>
        <dbReference type="PROSITE" id="PS51192"/>
    </source>
</evidence>
<dbReference type="GO" id="GO:0005694">
    <property type="term" value="C:chromosome"/>
    <property type="evidence" value="ECO:0007669"/>
    <property type="project" value="TreeGrafter"/>
</dbReference>
<dbReference type="SUPFAM" id="SSF52540">
    <property type="entry name" value="P-loop containing nucleoside triphosphate hydrolases"/>
    <property type="match status" value="1"/>
</dbReference>
<proteinExistence type="inferred from homology"/>
<name>A0A0H2SH83_9AGAM</name>
<evidence type="ECO:0000313" key="10">
    <source>
        <dbReference type="Proteomes" id="UP000053477"/>
    </source>
</evidence>
<dbReference type="PANTHER" id="PTHR13710">
    <property type="entry name" value="DNA HELICASE RECQ FAMILY MEMBER"/>
    <property type="match status" value="1"/>
</dbReference>
<evidence type="ECO:0000256" key="4">
    <source>
        <dbReference type="ARBA" id="ARBA00034617"/>
    </source>
</evidence>
<reference evidence="9 10" key="1">
    <citation type="submission" date="2015-04" db="EMBL/GenBank/DDBJ databases">
        <title>Complete genome sequence of Schizopora paradoxa KUC8140, a cosmopolitan wood degrader in East Asia.</title>
        <authorList>
            <consortium name="DOE Joint Genome Institute"/>
            <person name="Min B."/>
            <person name="Park H."/>
            <person name="Jang Y."/>
            <person name="Kim J.-J."/>
            <person name="Kim K.H."/>
            <person name="Pangilinan J."/>
            <person name="Lipzen A."/>
            <person name="Riley R."/>
            <person name="Grigoriev I.V."/>
            <person name="Spatafora J.W."/>
            <person name="Choi I.-G."/>
        </authorList>
    </citation>
    <scope>NUCLEOTIDE SEQUENCE [LARGE SCALE GENOMIC DNA]</scope>
    <source>
        <strain evidence="9 10">KUC8140</strain>
    </source>
</reference>
<dbReference type="InterPro" id="IPR027417">
    <property type="entry name" value="P-loop_NTPase"/>
</dbReference>
<dbReference type="EMBL" id="KQ085916">
    <property type="protein sequence ID" value="KLO16401.1"/>
    <property type="molecule type" value="Genomic_DNA"/>
</dbReference>
<dbReference type="InterPro" id="IPR014001">
    <property type="entry name" value="Helicase_ATP-bd"/>
</dbReference>
<dbReference type="PROSITE" id="PS51194">
    <property type="entry name" value="HELICASE_CTER"/>
    <property type="match status" value="1"/>
</dbReference>
<dbReference type="Gene3D" id="3.40.50.300">
    <property type="entry name" value="P-loop containing nucleotide triphosphate hydrolases"/>
    <property type="match status" value="2"/>
</dbReference>
<dbReference type="OrthoDB" id="10261556at2759"/>
<comment type="similarity">
    <text evidence="1">Belongs to the helicase family. RecQ subfamily.</text>
</comment>
<dbReference type="EC" id="5.6.2.4" evidence="5"/>
<feature type="region of interest" description="Disordered" evidence="6">
    <location>
        <begin position="488"/>
        <end position="535"/>
    </location>
</feature>
<dbReference type="PROSITE" id="PS51192">
    <property type="entry name" value="HELICASE_ATP_BIND_1"/>
    <property type="match status" value="1"/>
</dbReference>
<dbReference type="GO" id="GO:0043138">
    <property type="term" value="F:3'-5' DNA helicase activity"/>
    <property type="evidence" value="ECO:0007669"/>
    <property type="project" value="UniProtKB-EC"/>
</dbReference>
<dbReference type="PANTHER" id="PTHR13710:SF154">
    <property type="entry name" value="RECQ HELICASE, PUTATIVE (AFU_ORTHOLOGUE AFUA_6G14720)-RELATED"/>
    <property type="match status" value="1"/>
</dbReference>
<dbReference type="SMART" id="SM00487">
    <property type="entry name" value="DEXDc"/>
    <property type="match status" value="1"/>
</dbReference>
<dbReference type="Pfam" id="PF00270">
    <property type="entry name" value="DEAD"/>
    <property type="match status" value="1"/>
</dbReference>
<comment type="catalytic activity">
    <reaction evidence="4">
        <text>Couples ATP hydrolysis with the unwinding of duplex DNA by translocating in the 3'-5' direction.</text>
        <dbReference type="EC" id="5.6.2.4"/>
    </reaction>
</comment>
<keyword evidence="9" id="KW-0378">Hydrolase</keyword>
<evidence type="ECO:0000256" key="2">
    <source>
        <dbReference type="ARBA" id="ARBA00022741"/>
    </source>
</evidence>
<dbReference type="InParanoid" id="A0A0H2SH83"/>
<organism evidence="9 10">
    <name type="scientific">Schizopora paradoxa</name>
    <dbReference type="NCBI Taxonomy" id="27342"/>
    <lineage>
        <taxon>Eukaryota</taxon>
        <taxon>Fungi</taxon>
        <taxon>Dikarya</taxon>
        <taxon>Basidiomycota</taxon>
        <taxon>Agaricomycotina</taxon>
        <taxon>Agaricomycetes</taxon>
        <taxon>Hymenochaetales</taxon>
        <taxon>Schizoporaceae</taxon>
        <taxon>Schizopora</taxon>
    </lineage>
</organism>
<dbReference type="Proteomes" id="UP000053477">
    <property type="component" value="Unassembled WGS sequence"/>
</dbReference>
<dbReference type="InterPro" id="IPR001650">
    <property type="entry name" value="Helicase_C-like"/>
</dbReference>
<accession>A0A0H2SH83</accession>
<feature type="compositionally biased region" description="Basic residues" evidence="6">
    <location>
        <begin position="382"/>
        <end position="401"/>
    </location>
</feature>
<feature type="region of interest" description="Disordered" evidence="6">
    <location>
        <begin position="374"/>
        <end position="411"/>
    </location>
</feature>
<dbReference type="GO" id="GO:0005737">
    <property type="term" value="C:cytoplasm"/>
    <property type="evidence" value="ECO:0007669"/>
    <property type="project" value="TreeGrafter"/>
</dbReference>
<feature type="region of interest" description="Disordered" evidence="6">
    <location>
        <begin position="448"/>
        <end position="472"/>
    </location>
</feature>
<dbReference type="GO" id="GO:0003676">
    <property type="term" value="F:nucleic acid binding"/>
    <property type="evidence" value="ECO:0007669"/>
    <property type="project" value="InterPro"/>
</dbReference>
<dbReference type="GO" id="GO:0016787">
    <property type="term" value="F:hydrolase activity"/>
    <property type="evidence" value="ECO:0007669"/>
    <property type="project" value="UniProtKB-KW"/>
</dbReference>
<feature type="domain" description="Helicase C-terminal" evidence="8">
    <location>
        <begin position="241"/>
        <end position="404"/>
    </location>
</feature>
<protein>
    <recommendedName>
        <fullName evidence="5">DNA 3'-5' helicase</fullName>
        <ecNumber evidence="5">5.6.2.4</ecNumber>
    </recommendedName>
</protein>
<keyword evidence="3" id="KW-0067">ATP-binding</keyword>
<dbReference type="GO" id="GO:0005524">
    <property type="term" value="F:ATP binding"/>
    <property type="evidence" value="ECO:0007669"/>
    <property type="project" value="UniProtKB-KW"/>
</dbReference>
<keyword evidence="10" id="KW-1185">Reference proteome</keyword>
<evidence type="ECO:0000256" key="6">
    <source>
        <dbReference type="SAM" id="MobiDB-lite"/>
    </source>
</evidence>
<keyword evidence="2" id="KW-0547">Nucleotide-binding</keyword>